<accession>A0A6B3NI59</accession>
<feature type="non-terminal residue" evidence="9">
    <location>
        <position position="349"/>
    </location>
</feature>
<evidence type="ECO:0000256" key="6">
    <source>
        <dbReference type="ARBA" id="ARBA00047512"/>
    </source>
</evidence>
<evidence type="ECO:0000256" key="2">
    <source>
        <dbReference type="ARBA" id="ARBA00012247"/>
    </source>
</evidence>
<evidence type="ECO:0000259" key="8">
    <source>
        <dbReference type="PROSITE" id="PS51704"/>
    </source>
</evidence>
<dbReference type="InterPro" id="IPR030395">
    <property type="entry name" value="GP_PDE_dom"/>
</dbReference>
<dbReference type="Pfam" id="PF13449">
    <property type="entry name" value="Phytase-like"/>
    <property type="match status" value="1"/>
</dbReference>
<sequence length="349" mass="37949">MSTILEGFASLPADTFAEGPQSGASNGNGTPIAANGRTGPFDGQPVQGFSGVQFAPDGDGSTYWFISDNGFGGQSNSSDYLLRLYQVDPNFAGSEGGDGSVDVQGFVQLADPNNLIPFDIQNEGTTERYLTGSDFDIESFVIDNNGDIWVGEEFGPYLLHFDASGNLLEAPISTPNIFELNTLNGQTPLVIGHRGASGELPEHTLEAYKLAIEQGADFVEPDLVSTKDGVLIARHEPMLDDTTNVAEVFGEERKSTKNLDGVEITGYFAEDFTLAEIKQLRAVQSRDFRDPSFDGQFEIPTLKEVIELVQQVEAETGKQIGIYPETKHPTFFDLQDLSLEEKLIDTLKE</sequence>
<evidence type="ECO:0000256" key="4">
    <source>
        <dbReference type="ARBA" id="ARBA00022798"/>
    </source>
</evidence>
<dbReference type="SUPFAM" id="SSF51695">
    <property type="entry name" value="PLC-like phosphodiesterases"/>
    <property type="match status" value="1"/>
</dbReference>
<reference evidence="9" key="1">
    <citation type="submission" date="2019-11" db="EMBL/GenBank/DDBJ databases">
        <title>Genomic insights into an expanded diversity of filamentous marine cyanobacteria reveals the extraordinary biosynthetic potential of Moorea and Okeania.</title>
        <authorList>
            <person name="Ferreira Leao T."/>
            <person name="Wang M."/>
            <person name="Moss N."/>
            <person name="Da Silva R."/>
            <person name="Sanders J."/>
            <person name="Nurk S."/>
            <person name="Gurevich A."/>
            <person name="Humphrey G."/>
            <person name="Reher R."/>
            <person name="Zhu Q."/>
            <person name="Belda-Ferre P."/>
            <person name="Glukhov E."/>
            <person name="Rex R."/>
            <person name="Dorrestein P.C."/>
            <person name="Knight R."/>
            <person name="Pevzner P."/>
            <person name="Gerwick W.H."/>
            <person name="Gerwick L."/>
        </authorList>
    </citation>
    <scope>NUCLEOTIDE SEQUENCE</scope>
    <source>
        <strain evidence="9">SIO1C4</strain>
    </source>
</reference>
<dbReference type="PANTHER" id="PTHR43620">
    <property type="entry name" value="GLYCEROPHOSPHORYL DIESTER PHOSPHODIESTERASE"/>
    <property type="match status" value="1"/>
</dbReference>
<feature type="region of interest" description="Disordered" evidence="7">
    <location>
        <begin position="15"/>
        <end position="36"/>
    </location>
</feature>
<dbReference type="Gene3D" id="3.20.20.190">
    <property type="entry name" value="Phosphatidylinositol (PI) phosphodiesterase"/>
    <property type="match status" value="1"/>
</dbReference>
<dbReference type="EMBL" id="JAAHFQ010000583">
    <property type="protein sequence ID" value="NER30545.1"/>
    <property type="molecule type" value="Genomic_DNA"/>
</dbReference>
<comment type="similarity">
    <text evidence="1">Belongs to the glycerophosphoryl diester phosphodiesterase family.</text>
</comment>
<dbReference type="GO" id="GO:0006071">
    <property type="term" value="P:glycerol metabolic process"/>
    <property type="evidence" value="ECO:0007669"/>
    <property type="project" value="UniProtKB-KW"/>
</dbReference>
<dbReference type="EC" id="3.1.4.46" evidence="2"/>
<feature type="domain" description="GP-PDE" evidence="8">
    <location>
        <begin position="188"/>
        <end position="349"/>
    </location>
</feature>
<evidence type="ECO:0000256" key="7">
    <source>
        <dbReference type="SAM" id="MobiDB-lite"/>
    </source>
</evidence>
<gene>
    <name evidence="9" type="ORF">F6J89_23740</name>
</gene>
<keyword evidence="5" id="KW-0378">Hydrolase</keyword>
<dbReference type="PROSITE" id="PS51704">
    <property type="entry name" value="GP_PDE"/>
    <property type="match status" value="1"/>
</dbReference>
<dbReference type="InterPro" id="IPR027372">
    <property type="entry name" value="Phytase-like_dom"/>
</dbReference>
<comment type="caution">
    <text evidence="9">The sequence shown here is derived from an EMBL/GenBank/DDBJ whole genome shotgun (WGS) entry which is preliminary data.</text>
</comment>
<dbReference type="AlphaFoldDB" id="A0A6B3NI59"/>
<dbReference type="GO" id="GO:0008889">
    <property type="term" value="F:glycerophosphodiester phosphodiesterase activity"/>
    <property type="evidence" value="ECO:0007669"/>
    <property type="project" value="UniProtKB-EC"/>
</dbReference>
<dbReference type="Pfam" id="PF03009">
    <property type="entry name" value="GDPD"/>
    <property type="match status" value="1"/>
</dbReference>
<dbReference type="InterPro" id="IPR017946">
    <property type="entry name" value="PLC-like_Pdiesterase_TIM-brl"/>
</dbReference>
<dbReference type="SUPFAM" id="SSF50952">
    <property type="entry name" value="Soluble quinoprotein glucose dehydrogenase"/>
    <property type="match status" value="1"/>
</dbReference>
<proteinExistence type="inferred from homology"/>
<dbReference type="InterPro" id="IPR011041">
    <property type="entry name" value="Quinoprot_gluc/sorb_DH_b-prop"/>
</dbReference>
<organism evidence="9">
    <name type="scientific">Symploca sp. SIO1C4</name>
    <dbReference type="NCBI Taxonomy" id="2607765"/>
    <lineage>
        <taxon>Bacteria</taxon>
        <taxon>Bacillati</taxon>
        <taxon>Cyanobacteriota</taxon>
        <taxon>Cyanophyceae</taxon>
        <taxon>Coleofasciculales</taxon>
        <taxon>Coleofasciculaceae</taxon>
        <taxon>Symploca</taxon>
    </lineage>
</organism>
<evidence type="ECO:0000256" key="1">
    <source>
        <dbReference type="ARBA" id="ARBA00007277"/>
    </source>
</evidence>
<dbReference type="PANTHER" id="PTHR43620:SF7">
    <property type="entry name" value="GLYCEROPHOSPHODIESTER PHOSPHODIESTERASE GDPD5-RELATED"/>
    <property type="match status" value="1"/>
</dbReference>
<name>A0A6B3NI59_9CYAN</name>
<evidence type="ECO:0000256" key="3">
    <source>
        <dbReference type="ARBA" id="ARBA00022729"/>
    </source>
</evidence>
<evidence type="ECO:0000256" key="5">
    <source>
        <dbReference type="ARBA" id="ARBA00022801"/>
    </source>
</evidence>
<protein>
    <recommendedName>
        <fullName evidence="2">glycerophosphodiester phosphodiesterase</fullName>
        <ecNumber evidence="2">3.1.4.46</ecNumber>
    </recommendedName>
</protein>
<keyword evidence="3" id="KW-0732">Signal</keyword>
<comment type="catalytic activity">
    <reaction evidence="6">
        <text>a sn-glycero-3-phosphodiester + H2O = an alcohol + sn-glycerol 3-phosphate + H(+)</text>
        <dbReference type="Rhea" id="RHEA:12969"/>
        <dbReference type="ChEBI" id="CHEBI:15377"/>
        <dbReference type="ChEBI" id="CHEBI:15378"/>
        <dbReference type="ChEBI" id="CHEBI:30879"/>
        <dbReference type="ChEBI" id="CHEBI:57597"/>
        <dbReference type="ChEBI" id="CHEBI:83408"/>
        <dbReference type="EC" id="3.1.4.46"/>
    </reaction>
</comment>
<keyword evidence="4" id="KW-0319">Glycerol metabolism</keyword>
<dbReference type="GO" id="GO:0042597">
    <property type="term" value="C:periplasmic space"/>
    <property type="evidence" value="ECO:0007669"/>
    <property type="project" value="TreeGrafter"/>
</dbReference>
<dbReference type="GO" id="GO:0006629">
    <property type="term" value="P:lipid metabolic process"/>
    <property type="evidence" value="ECO:0007669"/>
    <property type="project" value="InterPro"/>
</dbReference>
<evidence type="ECO:0000313" key="9">
    <source>
        <dbReference type="EMBL" id="NER30545.1"/>
    </source>
</evidence>